<dbReference type="InterPro" id="IPR050490">
    <property type="entry name" value="Bact_solute-bd_prot1"/>
</dbReference>
<evidence type="ECO:0000256" key="3">
    <source>
        <dbReference type="ARBA" id="ARBA00022475"/>
    </source>
</evidence>
<evidence type="ECO:0000256" key="1">
    <source>
        <dbReference type="ARBA" id="ARBA00004418"/>
    </source>
</evidence>
<name>A0A1C2DVI2_9HYPH</name>
<keyword evidence="4 9" id="KW-0732">Signal</keyword>
<organism evidence="10 11">
    <name type="scientific">Mesorhizobium hungaricum</name>
    <dbReference type="NCBI Taxonomy" id="1566387"/>
    <lineage>
        <taxon>Bacteria</taxon>
        <taxon>Pseudomonadati</taxon>
        <taxon>Pseudomonadota</taxon>
        <taxon>Alphaproteobacteria</taxon>
        <taxon>Hyphomicrobiales</taxon>
        <taxon>Phyllobacteriaceae</taxon>
        <taxon>Mesorhizobium</taxon>
    </lineage>
</organism>
<dbReference type="GO" id="GO:0042597">
    <property type="term" value="C:periplasmic space"/>
    <property type="evidence" value="ECO:0007669"/>
    <property type="project" value="UniProtKB-SubCell"/>
</dbReference>
<dbReference type="AlphaFoldDB" id="A0A1C2DVI2"/>
<comment type="subcellular location">
    <subcellularLocation>
        <location evidence="1">Periplasm</location>
    </subcellularLocation>
</comment>
<dbReference type="Pfam" id="PF13416">
    <property type="entry name" value="SBP_bac_8"/>
    <property type="match status" value="1"/>
</dbReference>
<feature type="chain" id="PRO_5008659866" evidence="9">
    <location>
        <begin position="27"/>
        <end position="442"/>
    </location>
</feature>
<dbReference type="RefSeq" id="WP_024927033.1">
    <property type="nucleotide sequence ID" value="NZ_MDEO01000031.1"/>
</dbReference>
<dbReference type="EMBL" id="MDEO01000031">
    <property type="protein sequence ID" value="OCX18800.1"/>
    <property type="molecule type" value="Genomic_DNA"/>
</dbReference>
<dbReference type="OrthoDB" id="2553001at2"/>
<evidence type="ECO:0000313" key="10">
    <source>
        <dbReference type="EMBL" id="OCX18800.1"/>
    </source>
</evidence>
<comment type="caution">
    <text evidence="10">The sequence shown here is derived from an EMBL/GenBank/DDBJ whole genome shotgun (WGS) entry which is preliminary data.</text>
</comment>
<dbReference type="SUPFAM" id="SSF53850">
    <property type="entry name" value="Periplasmic binding protein-like II"/>
    <property type="match status" value="1"/>
</dbReference>
<dbReference type="Proteomes" id="UP000094412">
    <property type="component" value="Unassembled WGS sequence"/>
</dbReference>
<dbReference type="InterPro" id="IPR006059">
    <property type="entry name" value="SBP"/>
</dbReference>
<reference evidence="10 11" key="1">
    <citation type="submission" date="2016-08" db="EMBL/GenBank/DDBJ databases">
        <title>Whole genome sequence of Mesorhizobium sp. strain UASWS1009 isolated from industrial sewage.</title>
        <authorList>
            <person name="Crovadore J."/>
            <person name="Calmin G."/>
            <person name="Chablais R."/>
            <person name="Cochard B."/>
            <person name="Lefort F."/>
        </authorList>
    </citation>
    <scope>NUCLEOTIDE SEQUENCE [LARGE SCALE GENOMIC DNA]</scope>
    <source>
        <strain evidence="10 11">UASWS1009</strain>
    </source>
</reference>
<keyword evidence="5" id="KW-0574">Periplasm</keyword>
<protein>
    <submittedName>
        <fullName evidence="10">ABC transporter substrate-binding protein</fullName>
    </submittedName>
</protein>
<evidence type="ECO:0000256" key="4">
    <source>
        <dbReference type="ARBA" id="ARBA00022729"/>
    </source>
</evidence>
<dbReference type="STRING" id="1566387.QV13_11220"/>
<gene>
    <name evidence="10" type="ORF">QV13_11220</name>
</gene>
<keyword evidence="8" id="KW-0449">Lipoprotein</keyword>
<dbReference type="PANTHER" id="PTHR43649:SF33">
    <property type="entry name" value="POLYGALACTURONAN_RHAMNOGALACTURONAN-BINDING PROTEIN YTCQ"/>
    <property type="match status" value="1"/>
</dbReference>
<proteinExistence type="inferred from homology"/>
<evidence type="ECO:0000256" key="9">
    <source>
        <dbReference type="SAM" id="SignalP"/>
    </source>
</evidence>
<comment type="similarity">
    <text evidence="2">Belongs to the bacterial solute-binding protein 1 family.</text>
</comment>
<evidence type="ECO:0000256" key="5">
    <source>
        <dbReference type="ARBA" id="ARBA00022764"/>
    </source>
</evidence>
<accession>A0A1C2DVI2</accession>
<keyword evidence="11" id="KW-1185">Reference proteome</keyword>
<evidence type="ECO:0000256" key="6">
    <source>
        <dbReference type="ARBA" id="ARBA00023136"/>
    </source>
</evidence>
<sequence>MTFATIRKGGLLAALVASLLASPAFAKVTVLGWPGGPEETALRAAADAYNAKAGVADKDKVELLFFNRDGFWDKLQADLAAGSKAFDVNLLATYSIGRYAPFMEPVELSGEAKSVYGDAVLKTMQFDGKQFGVPTDLSLHFMYYRKDLIDALLKDDAAKARYGEISEKLLGKKLQPKAPDEWNWDDYAATALYFTQAVNPDSPTRYGTVLQLKNLLFNIMIWQSVPRAYGGDWMDASGKITVNSDAYRKGLEIYKLLYDNGATPRDSLSYEFAEANAAYASGQVAAMLQWNAAAGDLTSKEKSPAVAEATETIAPPTGPAGRFTHIHGLGFGLNKNAENKDGARAFLKWLSSKEAALIYARNSGAPALTPEVVSEVAKERPDLVKLGDYAGKYGYVMTGGTSAKALTVYELQAKEFTGYWSGQQSIDDALKNAEKGMAELLK</sequence>
<keyword evidence="3" id="KW-1003">Cell membrane</keyword>
<feature type="signal peptide" evidence="9">
    <location>
        <begin position="1"/>
        <end position="26"/>
    </location>
</feature>
<evidence type="ECO:0000256" key="8">
    <source>
        <dbReference type="ARBA" id="ARBA00023288"/>
    </source>
</evidence>
<evidence type="ECO:0000256" key="2">
    <source>
        <dbReference type="ARBA" id="ARBA00008520"/>
    </source>
</evidence>
<evidence type="ECO:0000313" key="11">
    <source>
        <dbReference type="Proteomes" id="UP000094412"/>
    </source>
</evidence>
<keyword evidence="6" id="KW-0472">Membrane</keyword>
<keyword evidence="7" id="KW-0564">Palmitate</keyword>
<dbReference type="Gene3D" id="3.40.190.10">
    <property type="entry name" value="Periplasmic binding protein-like II"/>
    <property type="match status" value="1"/>
</dbReference>
<dbReference type="PANTHER" id="PTHR43649">
    <property type="entry name" value="ARABINOSE-BINDING PROTEIN-RELATED"/>
    <property type="match status" value="1"/>
</dbReference>
<evidence type="ECO:0000256" key="7">
    <source>
        <dbReference type="ARBA" id="ARBA00023139"/>
    </source>
</evidence>